<protein>
    <submittedName>
        <fullName evidence="2">Uncharacterized protein</fullName>
    </submittedName>
</protein>
<accession>A3ZL97</accession>
<dbReference type="EMBL" id="AANZ01000001">
    <property type="protein sequence ID" value="EAQ82530.1"/>
    <property type="molecule type" value="Genomic_DNA"/>
</dbReference>
<dbReference type="AlphaFoldDB" id="A3ZL97"/>
<keyword evidence="1" id="KW-1133">Transmembrane helix</keyword>
<proteinExistence type="predicted"/>
<gene>
    <name evidence="2" type="ORF">DSM3645_09032</name>
</gene>
<dbReference type="RefSeq" id="WP_002655400.1">
    <property type="nucleotide sequence ID" value="NZ_CH672377.1"/>
</dbReference>
<dbReference type="HOGENOM" id="CLU_1861302_0_0_0"/>
<name>A3ZL97_9BACT</name>
<evidence type="ECO:0000313" key="2">
    <source>
        <dbReference type="EMBL" id="EAQ82530.1"/>
    </source>
</evidence>
<evidence type="ECO:0000313" key="3">
    <source>
        <dbReference type="Proteomes" id="UP000004358"/>
    </source>
</evidence>
<reference evidence="2 3" key="1">
    <citation type="submission" date="2006-02" db="EMBL/GenBank/DDBJ databases">
        <authorList>
            <person name="Amann R."/>
            <person name="Ferriera S."/>
            <person name="Johnson J."/>
            <person name="Kravitz S."/>
            <person name="Halpern A."/>
            <person name="Remington K."/>
            <person name="Beeson K."/>
            <person name="Tran B."/>
            <person name="Rogers Y.-H."/>
            <person name="Friedman R."/>
            <person name="Venter J.C."/>
        </authorList>
    </citation>
    <scope>NUCLEOTIDE SEQUENCE [LARGE SCALE GENOMIC DNA]</scope>
    <source>
        <strain evidence="2 3">DSM 3645</strain>
    </source>
</reference>
<feature type="transmembrane region" description="Helical" evidence="1">
    <location>
        <begin position="32"/>
        <end position="51"/>
    </location>
</feature>
<sequence length="137" mass="14220">MTQTEASPEHADDSRVADAPQGRNWFGFTCKLVLYSFFTLCAGTLFAAQYVPEVANALSFLLPEEAAHSCTFVQNSSCQHSASTGLVETSACCSEAAVCPSMGACPSESPLAGVGPAPTFDGQLSAMEAPPIPPVVD</sequence>
<evidence type="ECO:0000256" key="1">
    <source>
        <dbReference type="SAM" id="Phobius"/>
    </source>
</evidence>
<keyword evidence="1" id="KW-0472">Membrane</keyword>
<dbReference type="STRING" id="314230.DSM3645_09032"/>
<dbReference type="OrthoDB" id="288482at2"/>
<dbReference type="Proteomes" id="UP000004358">
    <property type="component" value="Unassembled WGS sequence"/>
</dbReference>
<comment type="caution">
    <text evidence="2">The sequence shown here is derived from an EMBL/GenBank/DDBJ whole genome shotgun (WGS) entry which is preliminary data.</text>
</comment>
<keyword evidence="1" id="KW-0812">Transmembrane</keyword>
<organism evidence="2 3">
    <name type="scientific">Blastopirellula marina DSM 3645</name>
    <dbReference type="NCBI Taxonomy" id="314230"/>
    <lineage>
        <taxon>Bacteria</taxon>
        <taxon>Pseudomonadati</taxon>
        <taxon>Planctomycetota</taxon>
        <taxon>Planctomycetia</taxon>
        <taxon>Pirellulales</taxon>
        <taxon>Pirellulaceae</taxon>
        <taxon>Blastopirellula</taxon>
    </lineage>
</organism>